<proteinExistence type="inferred from homology"/>
<evidence type="ECO:0000259" key="7">
    <source>
        <dbReference type="Pfam" id="PF21981"/>
    </source>
</evidence>
<dbReference type="GO" id="GO:0006282">
    <property type="term" value="P:regulation of DNA repair"/>
    <property type="evidence" value="ECO:0007669"/>
    <property type="project" value="UniProtKB-UniRule"/>
</dbReference>
<feature type="domain" description="RecX second three-helical" evidence="6">
    <location>
        <begin position="50"/>
        <end position="87"/>
    </location>
</feature>
<organism evidence="9 10">
    <name type="scientific">Legionella maioricensis</name>
    <dbReference type="NCBI Taxonomy" id="2896528"/>
    <lineage>
        <taxon>Bacteria</taxon>
        <taxon>Pseudomonadati</taxon>
        <taxon>Pseudomonadota</taxon>
        <taxon>Gammaproteobacteria</taxon>
        <taxon>Legionellales</taxon>
        <taxon>Legionellaceae</taxon>
        <taxon>Legionella</taxon>
    </lineage>
</organism>
<comment type="subcellular location">
    <subcellularLocation>
        <location evidence="1 5">Cytoplasm</location>
    </subcellularLocation>
</comment>
<protein>
    <recommendedName>
        <fullName evidence="3 5">Regulatory protein RecX</fullName>
    </recommendedName>
</protein>
<comment type="caution">
    <text evidence="9">The sequence shown here is derived from an EMBL/GenBank/DDBJ whole genome shotgun (WGS) entry which is preliminary data.</text>
</comment>
<comment type="similarity">
    <text evidence="2 5">Belongs to the RecX family.</text>
</comment>
<dbReference type="PANTHER" id="PTHR33602">
    <property type="entry name" value="REGULATORY PROTEIN RECX FAMILY PROTEIN"/>
    <property type="match status" value="1"/>
</dbReference>
<comment type="function">
    <text evidence="5">Modulates RecA activity.</text>
</comment>
<keyword evidence="10" id="KW-1185">Reference proteome</keyword>
<dbReference type="HAMAP" id="MF_01114">
    <property type="entry name" value="RecX"/>
    <property type="match status" value="1"/>
</dbReference>
<evidence type="ECO:0000256" key="5">
    <source>
        <dbReference type="HAMAP-Rule" id="MF_01114"/>
    </source>
</evidence>
<evidence type="ECO:0000256" key="2">
    <source>
        <dbReference type="ARBA" id="ARBA00009695"/>
    </source>
</evidence>
<dbReference type="Proteomes" id="UP001139721">
    <property type="component" value="Unassembled WGS sequence"/>
</dbReference>
<reference evidence="9" key="1">
    <citation type="submission" date="2021-11" db="EMBL/GenBank/DDBJ databases">
        <title>Legionella maioricencis sp. nov., a new species isolated from hot water samples in Mallorca.</title>
        <authorList>
            <person name="Crespi S."/>
            <person name="Drasar V."/>
            <person name="Salva-Serra F."/>
            <person name="Jaen-Luchoro D."/>
            <person name="Pineiro-Iglesias B."/>
            <person name="Aliaga F."/>
            <person name="Fernandez-Juarez V."/>
            <person name="Coll G."/>
            <person name="Moore E.R.B."/>
            <person name="Bennasar-Figueras A."/>
        </authorList>
    </citation>
    <scope>NUCLEOTIDE SEQUENCE</scope>
    <source>
        <strain evidence="9">HCPI-6</strain>
    </source>
</reference>
<evidence type="ECO:0000256" key="4">
    <source>
        <dbReference type="ARBA" id="ARBA00022490"/>
    </source>
</evidence>
<dbReference type="InterPro" id="IPR053925">
    <property type="entry name" value="RecX_HTH_3rd"/>
</dbReference>
<dbReference type="InterPro" id="IPR053924">
    <property type="entry name" value="RecX_HTH_2nd"/>
</dbReference>
<gene>
    <name evidence="5 9" type="primary">recX</name>
    <name evidence="9" type="ORF">LOX96_00175</name>
</gene>
<dbReference type="InterPro" id="IPR036388">
    <property type="entry name" value="WH-like_DNA-bd_sf"/>
</dbReference>
<dbReference type="AlphaFoldDB" id="A0A9X2IAD8"/>
<evidence type="ECO:0000256" key="1">
    <source>
        <dbReference type="ARBA" id="ARBA00004496"/>
    </source>
</evidence>
<sequence length="145" mass="17102">MTKAFDSALRLLTRREHGAIELCDKLEQKGFSPKEAKDALESCQRLGLQNDKRFVENYSRSRIRQGYGPLKIRQELKIKGIDSELIQYELQQEQDNWVDYAMKVWQKKSKGKVDLSFDEMQKLQHFLLYRGFSMDIIAKVVKELK</sequence>
<evidence type="ECO:0000256" key="3">
    <source>
        <dbReference type="ARBA" id="ARBA00018111"/>
    </source>
</evidence>
<dbReference type="RefSeq" id="WP_250420063.1">
    <property type="nucleotide sequence ID" value="NZ_JAJKBJ010000001.1"/>
</dbReference>
<dbReference type="Gene3D" id="1.10.10.10">
    <property type="entry name" value="Winged helix-like DNA-binding domain superfamily/Winged helix DNA-binding domain"/>
    <property type="match status" value="3"/>
</dbReference>
<dbReference type="Pfam" id="PF21981">
    <property type="entry name" value="RecX_HTH3"/>
    <property type="match status" value="1"/>
</dbReference>
<evidence type="ECO:0000259" key="6">
    <source>
        <dbReference type="Pfam" id="PF02631"/>
    </source>
</evidence>
<dbReference type="PANTHER" id="PTHR33602:SF1">
    <property type="entry name" value="REGULATORY PROTEIN RECX FAMILY PROTEIN"/>
    <property type="match status" value="1"/>
</dbReference>
<keyword evidence="4 5" id="KW-0963">Cytoplasm</keyword>
<dbReference type="EMBL" id="JAJKBJ010000001">
    <property type="protein sequence ID" value="MCL9682507.1"/>
    <property type="molecule type" value="Genomic_DNA"/>
</dbReference>
<dbReference type="InterPro" id="IPR003783">
    <property type="entry name" value="Regulatory_RecX"/>
</dbReference>
<dbReference type="Pfam" id="PF02631">
    <property type="entry name" value="RecX_HTH2"/>
    <property type="match status" value="1"/>
</dbReference>
<dbReference type="Pfam" id="PF21982">
    <property type="entry name" value="RecX_HTH1"/>
    <property type="match status" value="1"/>
</dbReference>
<evidence type="ECO:0000313" key="9">
    <source>
        <dbReference type="EMBL" id="MCL9682507.1"/>
    </source>
</evidence>
<name>A0A9X2IAD8_9GAMM</name>
<dbReference type="GO" id="GO:0005737">
    <property type="term" value="C:cytoplasm"/>
    <property type="evidence" value="ECO:0007669"/>
    <property type="project" value="UniProtKB-SubCell"/>
</dbReference>
<dbReference type="InterPro" id="IPR053926">
    <property type="entry name" value="RecX_HTH_1st"/>
</dbReference>
<dbReference type="NCBIfam" id="NF001057">
    <property type="entry name" value="PRK00117.3-3"/>
    <property type="match status" value="1"/>
</dbReference>
<accession>A0A9X2IAD8</accession>
<feature type="domain" description="RecX third three-helical" evidence="7">
    <location>
        <begin position="99"/>
        <end position="141"/>
    </location>
</feature>
<evidence type="ECO:0000313" key="10">
    <source>
        <dbReference type="Proteomes" id="UP001139721"/>
    </source>
</evidence>
<evidence type="ECO:0000259" key="8">
    <source>
        <dbReference type="Pfam" id="PF21982"/>
    </source>
</evidence>
<feature type="domain" description="RecX first three-helical" evidence="8">
    <location>
        <begin position="4"/>
        <end position="42"/>
    </location>
</feature>